<dbReference type="OrthoDB" id="5273847at2759"/>
<feature type="domain" description="F-box" evidence="2">
    <location>
        <begin position="381"/>
        <end position="427"/>
    </location>
</feature>
<protein>
    <recommendedName>
        <fullName evidence="2">F-box domain-containing protein</fullName>
    </recommendedName>
</protein>
<dbReference type="CDD" id="cd09917">
    <property type="entry name" value="F-box_SF"/>
    <property type="match status" value="1"/>
</dbReference>
<dbReference type="Proteomes" id="UP000277580">
    <property type="component" value="Unassembled WGS sequence"/>
</dbReference>
<accession>A0A3N4LEV3</accession>
<evidence type="ECO:0000259" key="2">
    <source>
        <dbReference type="PROSITE" id="PS50181"/>
    </source>
</evidence>
<dbReference type="SUPFAM" id="SSF81383">
    <property type="entry name" value="F-box domain"/>
    <property type="match status" value="1"/>
</dbReference>
<reference evidence="3 4" key="1">
    <citation type="journal article" date="2018" name="Nat. Ecol. Evol.">
        <title>Pezizomycetes genomes reveal the molecular basis of ectomycorrhizal truffle lifestyle.</title>
        <authorList>
            <person name="Murat C."/>
            <person name="Payen T."/>
            <person name="Noel B."/>
            <person name="Kuo A."/>
            <person name="Morin E."/>
            <person name="Chen J."/>
            <person name="Kohler A."/>
            <person name="Krizsan K."/>
            <person name="Balestrini R."/>
            <person name="Da Silva C."/>
            <person name="Montanini B."/>
            <person name="Hainaut M."/>
            <person name="Levati E."/>
            <person name="Barry K.W."/>
            <person name="Belfiori B."/>
            <person name="Cichocki N."/>
            <person name="Clum A."/>
            <person name="Dockter R.B."/>
            <person name="Fauchery L."/>
            <person name="Guy J."/>
            <person name="Iotti M."/>
            <person name="Le Tacon F."/>
            <person name="Lindquist E.A."/>
            <person name="Lipzen A."/>
            <person name="Malagnac F."/>
            <person name="Mello A."/>
            <person name="Molinier V."/>
            <person name="Miyauchi S."/>
            <person name="Poulain J."/>
            <person name="Riccioni C."/>
            <person name="Rubini A."/>
            <person name="Sitrit Y."/>
            <person name="Splivallo R."/>
            <person name="Traeger S."/>
            <person name="Wang M."/>
            <person name="Zifcakova L."/>
            <person name="Wipf D."/>
            <person name="Zambonelli A."/>
            <person name="Paolocci F."/>
            <person name="Nowrousian M."/>
            <person name="Ottonello S."/>
            <person name="Baldrian P."/>
            <person name="Spatafora J.W."/>
            <person name="Henrissat B."/>
            <person name="Nagy L.G."/>
            <person name="Aury J.M."/>
            <person name="Wincker P."/>
            <person name="Grigoriev I.V."/>
            <person name="Bonfante P."/>
            <person name="Martin F.M."/>
        </authorList>
    </citation>
    <scope>NUCLEOTIDE SEQUENCE [LARGE SCALE GENOMIC DNA]</scope>
    <source>
        <strain evidence="3 4">CCBAS932</strain>
    </source>
</reference>
<sequence>MFHYNHTYSNVPPQSSSFPRQLPYVSTTLKMLYDEIPPRIHFCAMCGGPLSADIDVNVDRCLKDEKEEKWHWEGLNAYRNNNDSGTAASDEDTINSVPSKWFERFRGIVVKNHNDWAFSAPDLDSNDEEFSEEEDSEMGDISEDDGVLAPSATTENDGGDTSSPPSSGTFTPIPPRRQRNRRTFSGISTRLTGVGYVSESESEFGVLPHPYAASVSPDNDDGSEEEYQFYTAVNDNAERGIEMIPVHELCWDMFMKAVRYWCEDAGVKLYDGTKWWLSSDVIWRFFTVGYWDSAVDERLQMVRWAYGKRIVENHQMGRWEVRKGEGWWLSEPSDQTIRRCLVHAPNIAVLPTHPTAPLSQLTPSSCPPSLTSPIHYPPFSNDIFNTLPADIALHIFTFLPSRDICSLRIASRPMSAVHLPQSLFRRVLNTEYRFSGTTLAPFLSGASRYRIDWRAVLISLNRALRIPGQFKNLKRIYGIIERLTEELCETAPRTLRELRKNEVDWEKFTFTLHDGGLVRGYDVQGSIAETALFGDNGVTRINVYKNPSTGRMTGLSFLGETPGSERRFGLAAGLHNEITNFDKILGFIVALGTGSRIMGIQFLLMIDGATVRTEYFGLPPDFESGETGVGYYKLVIPRMFRQEHLVGITGLCDQHGIRAIGLLAPLKVLQDEYLPLPDHMITDMPSSSAAVYDETPMVRTYTGGDDDHKPVTGPWRALDVPEGLISSVGNDCDIAFAGRVAGDVVPFQGVIKVSGWWDDDGLRGLLLQRHKQEDITIGEQSGEFSEHFPLDFDNEEMIEGTIVTGGLREGATSIAFVTNLGRCSEFFGPKFIGCPTHFVPGRGPLARVEDRVVSALHYAYSNENKRFTRLGVVAAIPVVKAFGKGKGKEAVDMAAHREHRELMLKSAQTILPFESRDAQGNLWEDVMPSANEFVIEKDKNRPDMIDGGWITWCGTVWTQKALRRIEVWGEVRGVRFTFIDGTTKGFGLLGRGDKVKTFEFHEPEGRWLVSCSWGKVKAKTSWAGEHGSGKRGDADYRDEEDLDDDDWDCTEVTEMKVSLTLFLSRGLLKG</sequence>
<evidence type="ECO:0000256" key="1">
    <source>
        <dbReference type="SAM" id="MobiDB-lite"/>
    </source>
</evidence>
<feature type="compositionally biased region" description="Acidic residues" evidence="1">
    <location>
        <begin position="124"/>
        <end position="146"/>
    </location>
</feature>
<dbReference type="InParanoid" id="A0A3N4LEV3"/>
<dbReference type="SUPFAM" id="SSF51101">
    <property type="entry name" value="Mannose-binding lectins"/>
    <property type="match status" value="1"/>
</dbReference>
<name>A0A3N4LEV3_9PEZI</name>
<dbReference type="PROSITE" id="PS50181">
    <property type="entry name" value="FBOX"/>
    <property type="match status" value="1"/>
</dbReference>
<dbReference type="InterPro" id="IPR001810">
    <property type="entry name" value="F-box_dom"/>
</dbReference>
<dbReference type="EMBL" id="ML119109">
    <property type="protein sequence ID" value="RPB16475.1"/>
    <property type="molecule type" value="Genomic_DNA"/>
</dbReference>
<proteinExistence type="predicted"/>
<dbReference type="STRING" id="1392247.A0A3N4LEV3"/>
<gene>
    <name evidence="3" type="ORF">P167DRAFT_319569</name>
</gene>
<evidence type="ECO:0000313" key="3">
    <source>
        <dbReference type="EMBL" id="RPB16475.1"/>
    </source>
</evidence>
<dbReference type="Gene3D" id="1.20.1280.50">
    <property type="match status" value="1"/>
</dbReference>
<evidence type="ECO:0000313" key="4">
    <source>
        <dbReference type="Proteomes" id="UP000277580"/>
    </source>
</evidence>
<dbReference type="AlphaFoldDB" id="A0A3N4LEV3"/>
<feature type="compositionally biased region" description="Low complexity" evidence="1">
    <location>
        <begin position="159"/>
        <end position="171"/>
    </location>
</feature>
<organism evidence="3 4">
    <name type="scientific">Morchella conica CCBAS932</name>
    <dbReference type="NCBI Taxonomy" id="1392247"/>
    <lineage>
        <taxon>Eukaryota</taxon>
        <taxon>Fungi</taxon>
        <taxon>Dikarya</taxon>
        <taxon>Ascomycota</taxon>
        <taxon>Pezizomycotina</taxon>
        <taxon>Pezizomycetes</taxon>
        <taxon>Pezizales</taxon>
        <taxon>Morchellaceae</taxon>
        <taxon>Morchella</taxon>
    </lineage>
</organism>
<dbReference type="InterPro" id="IPR036047">
    <property type="entry name" value="F-box-like_dom_sf"/>
</dbReference>
<dbReference type="InterPro" id="IPR036404">
    <property type="entry name" value="Jacalin-like_lectin_dom_sf"/>
</dbReference>
<keyword evidence="4" id="KW-1185">Reference proteome</keyword>
<feature type="region of interest" description="Disordered" evidence="1">
    <location>
        <begin position="118"/>
        <end position="184"/>
    </location>
</feature>